<dbReference type="Pfam" id="PF13408">
    <property type="entry name" value="Zn_ribbon_recom"/>
    <property type="match status" value="1"/>
</dbReference>
<dbReference type="InterPro" id="IPR036162">
    <property type="entry name" value="Resolvase-like_N_sf"/>
</dbReference>
<evidence type="ECO:0000256" key="3">
    <source>
        <dbReference type="SAM" id="Coils"/>
    </source>
</evidence>
<evidence type="ECO:0000313" key="6">
    <source>
        <dbReference type="Proteomes" id="UP000302163"/>
    </source>
</evidence>
<dbReference type="InterPro" id="IPR006119">
    <property type="entry name" value="Resolv_N"/>
</dbReference>
<feature type="coiled-coil region" evidence="3">
    <location>
        <begin position="390"/>
        <end position="445"/>
    </location>
</feature>
<dbReference type="OrthoDB" id="9791494at2"/>
<dbReference type="SMART" id="SM00857">
    <property type="entry name" value="Resolvase"/>
    <property type="match status" value="1"/>
</dbReference>
<keyword evidence="6" id="KW-1185">Reference proteome</keyword>
<protein>
    <submittedName>
        <fullName evidence="5">Recombinase family protein</fullName>
    </submittedName>
</protein>
<evidence type="ECO:0000256" key="2">
    <source>
        <dbReference type="ARBA" id="ARBA00023172"/>
    </source>
</evidence>
<dbReference type="GO" id="GO:0000150">
    <property type="term" value="F:DNA strand exchange activity"/>
    <property type="evidence" value="ECO:0007669"/>
    <property type="project" value="InterPro"/>
</dbReference>
<dbReference type="InterPro" id="IPR011109">
    <property type="entry name" value="DNA_bind_recombinase_dom"/>
</dbReference>
<evidence type="ECO:0000256" key="1">
    <source>
        <dbReference type="ARBA" id="ARBA00023125"/>
    </source>
</evidence>
<dbReference type="InterPro" id="IPR038109">
    <property type="entry name" value="DNA_bind_recomb_sf"/>
</dbReference>
<keyword evidence="2" id="KW-0233">DNA recombination</keyword>
<dbReference type="PROSITE" id="PS51736">
    <property type="entry name" value="RECOMBINASES_3"/>
    <property type="match status" value="1"/>
</dbReference>
<dbReference type="Gene3D" id="3.90.1750.20">
    <property type="entry name" value="Putative Large Serine Recombinase, Chain B, Domain 2"/>
    <property type="match status" value="1"/>
</dbReference>
<reference evidence="5 6" key="1">
    <citation type="submission" date="2019-05" db="EMBL/GenBank/DDBJ databases">
        <title>Complete genome sequence of Izhakiella calystegiae KSNA2, an endophyte isolated from beach morning glory (Calystegia soldanella).</title>
        <authorList>
            <person name="Jiang L."/>
            <person name="Jeong J.C."/>
            <person name="Kim C.Y."/>
            <person name="Kim D.H."/>
            <person name="Kim S.W."/>
            <person name="Lee j."/>
        </authorList>
    </citation>
    <scope>NUCLEOTIDE SEQUENCE [LARGE SCALE GENOMIC DNA]</scope>
    <source>
        <strain evidence="5 6">KSNA2</strain>
    </source>
</reference>
<name>A0A4P8YIK7_9ENTR</name>
<dbReference type="AlphaFoldDB" id="A0A4P8YIK7"/>
<keyword evidence="1" id="KW-0238">DNA-binding</keyword>
<dbReference type="CDD" id="cd00338">
    <property type="entry name" value="Ser_Recombinase"/>
    <property type="match status" value="1"/>
</dbReference>
<dbReference type="PANTHER" id="PTHR30461">
    <property type="entry name" value="DNA-INVERTASE FROM LAMBDOID PROPHAGE"/>
    <property type="match status" value="1"/>
</dbReference>
<dbReference type="SUPFAM" id="SSF53041">
    <property type="entry name" value="Resolvase-like"/>
    <property type="match status" value="1"/>
</dbReference>
<dbReference type="InterPro" id="IPR050639">
    <property type="entry name" value="SSR_resolvase"/>
</dbReference>
<feature type="domain" description="Resolvase/invertase-type recombinase catalytic" evidence="4">
    <location>
        <begin position="6"/>
        <end position="163"/>
    </location>
</feature>
<evidence type="ECO:0000259" key="4">
    <source>
        <dbReference type="PROSITE" id="PS51736"/>
    </source>
</evidence>
<accession>A0A4P8YIK7</accession>
<dbReference type="GO" id="GO:0003677">
    <property type="term" value="F:DNA binding"/>
    <property type="evidence" value="ECO:0007669"/>
    <property type="project" value="UniProtKB-KW"/>
</dbReference>
<dbReference type="InterPro" id="IPR025827">
    <property type="entry name" value="Zn_ribbon_recom_dom"/>
</dbReference>
<dbReference type="Pfam" id="PF00239">
    <property type="entry name" value="Resolvase"/>
    <property type="match status" value="1"/>
</dbReference>
<dbReference type="Pfam" id="PF07508">
    <property type="entry name" value="Recombinase"/>
    <property type="match status" value="1"/>
</dbReference>
<dbReference type="EMBL" id="CP040428">
    <property type="protein sequence ID" value="QCT20595.1"/>
    <property type="molecule type" value="Genomic_DNA"/>
</dbReference>
<dbReference type="KEGG" id="izh:FEM41_13565"/>
<proteinExistence type="predicted"/>
<sequence>MPTMPKLFSYIRWSSSRQSEGTTLARQTAAAKAFAVEHDLEYDEIRDEGVSAFRGKNSKRGALADFIAAVEAGAIPSDSWLYVENLDRLSRDEAMRSNDLLRRLLSLGMTVVTGQDKRIHTPESEKDVMAMIFSILAFERANEESRTKQKRTVGNALALVERHKQGRPVNIKAVGSAPWWIDASGPQYEAVKPHPVHWVAAKKAVELFLRGWGAYRVVTYLNQHLELYPAPRGNKGPRQRVRSFWTIPTVKRLRLSRALIGEKVMTLSGSSYTLQNYYPPLCTEQEFARLNDIRENNRIKIGSERKTTTFLSGLGGLLRCGHCDTPMTYYTKEGRIRYVCAGGQQYVSTCRAWSVQGRLLEACVIRAVWVANTLDIAANGSDLESLQPLIDQRREEAENLNKQIENLTTAIQMGTGPIASLVMALQRAESEKNSLLLELDKLSQQEAIRNSDDDITNQLLAVARKLTPEVLTDVTHPHRHEVRELVRRLFGKVIVTKRDDKSLSIRVIFPSGVNYLCEGVMKLNNGKKEKSYVEYLTQQDGITPLDTFMNRVRSSFWEMLTDEIAGDFDFQLPSPKPYDSLESTRTMIEAMGHKPLNGKDFFGER</sequence>
<keyword evidence="3" id="KW-0175">Coiled coil</keyword>
<dbReference type="Proteomes" id="UP000302163">
    <property type="component" value="Chromosome"/>
</dbReference>
<organism evidence="5 6">
    <name type="scientific">Jejubacter calystegiae</name>
    <dbReference type="NCBI Taxonomy" id="2579935"/>
    <lineage>
        <taxon>Bacteria</taxon>
        <taxon>Pseudomonadati</taxon>
        <taxon>Pseudomonadota</taxon>
        <taxon>Gammaproteobacteria</taxon>
        <taxon>Enterobacterales</taxon>
        <taxon>Enterobacteriaceae</taxon>
        <taxon>Jejubacter</taxon>
    </lineage>
</organism>
<dbReference type="PANTHER" id="PTHR30461:SF2">
    <property type="entry name" value="SERINE RECOMBINASE PINE-RELATED"/>
    <property type="match status" value="1"/>
</dbReference>
<gene>
    <name evidence="5" type="ORF">FEM41_13565</name>
</gene>
<evidence type="ECO:0000313" key="5">
    <source>
        <dbReference type="EMBL" id="QCT20595.1"/>
    </source>
</evidence>
<dbReference type="Gene3D" id="3.40.50.1390">
    <property type="entry name" value="Resolvase, N-terminal catalytic domain"/>
    <property type="match status" value="1"/>
</dbReference>